<comment type="caution">
    <text evidence="3">The sequence shown here is derived from an EMBL/GenBank/DDBJ whole genome shotgun (WGS) entry which is preliminary data.</text>
</comment>
<dbReference type="EMBL" id="JAELUQ010000014">
    <property type="protein sequence ID" value="KAG7403594.1"/>
    <property type="molecule type" value="Genomic_DNA"/>
</dbReference>
<evidence type="ECO:0000256" key="1">
    <source>
        <dbReference type="SAM" id="MobiDB-lite"/>
    </source>
</evidence>
<organism evidence="3 4">
    <name type="scientific">Fusarium oxysporum f. sp. rapae</name>
    <dbReference type="NCBI Taxonomy" id="485398"/>
    <lineage>
        <taxon>Eukaryota</taxon>
        <taxon>Fungi</taxon>
        <taxon>Dikarya</taxon>
        <taxon>Ascomycota</taxon>
        <taxon>Pezizomycotina</taxon>
        <taxon>Sordariomycetes</taxon>
        <taxon>Hypocreomycetidae</taxon>
        <taxon>Hypocreales</taxon>
        <taxon>Nectriaceae</taxon>
        <taxon>Fusarium</taxon>
        <taxon>Fusarium oxysporum species complex</taxon>
    </lineage>
</organism>
<dbReference type="InterPro" id="IPR052635">
    <property type="entry name" value="Sec_Metab_Biosynth_Reg"/>
</dbReference>
<evidence type="ECO:0000259" key="2">
    <source>
        <dbReference type="PROSITE" id="PS00036"/>
    </source>
</evidence>
<dbReference type="AlphaFoldDB" id="A0A8J5TPA4"/>
<accession>A0A8J5TPA4</accession>
<gene>
    <name evidence="3" type="primary">radR-3</name>
    <name evidence="3" type="ORF">Forpe1208_v016116</name>
</gene>
<proteinExistence type="predicted"/>
<feature type="compositionally biased region" description="Low complexity" evidence="1">
    <location>
        <begin position="1"/>
        <end position="19"/>
    </location>
</feature>
<name>A0A8J5TPA4_FUSOX</name>
<dbReference type="CDD" id="cd14688">
    <property type="entry name" value="bZIP_YAP"/>
    <property type="match status" value="1"/>
</dbReference>
<evidence type="ECO:0000313" key="4">
    <source>
        <dbReference type="Proteomes" id="UP000694050"/>
    </source>
</evidence>
<sequence length="252" mass="28111">MSMTQPDYAYPASLSASLSPDEDWTKISDLAKRRRIQNRLAQRNYRKKVKRRLDDLERLTGSSEDVAADKQPQKTMKWKQYSFASHNRKSRSTVVGMPVVSQGLLSSPVQRTGEPLFTDTCDDKVRSSSLPHLSSLAQSAPAEILLPFYDSAQPCSAIEDTDDYADNMIASTAPMTLSPAAQISDTINSWGYRSVDGLNPYMAYCNMTPMELNSSGLYGHLDCHNPSTFYSSDQIINISQADLDFLFPRDDA</sequence>
<protein>
    <submittedName>
        <fullName evidence="3">Transcription factor radR</fullName>
    </submittedName>
</protein>
<dbReference type="PROSITE" id="PS00036">
    <property type="entry name" value="BZIP_BASIC"/>
    <property type="match status" value="1"/>
</dbReference>
<dbReference type="GO" id="GO:0003700">
    <property type="term" value="F:DNA-binding transcription factor activity"/>
    <property type="evidence" value="ECO:0007669"/>
    <property type="project" value="InterPro"/>
</dbReference>
<dbReference type="InterPro" id="IPR004827">
    <property type="entry name" value="bZIP"/>
</dbReference>
<dbReference type="Proteomes" id="UP000694050">
    <property type="component" value="Unassembled WGS sequence"/>
</dbReference>
<evidence type="ECO:0000313" key="3">
    <source>
        <dbReference type="EMBL" id="KAG7403594.1"/>
    </source>
</evidence>
<dbReference type="PANTHER" id="PTHR39607">
    <property type="entry name" value="XANTHOCILLIN BIOSYNTHESIS CLUSTER TRANSCRIPTION FACTOR XANC-RELATED"/>
    <property type="match status" value="1"/>
</dbReference>
<reference evidence="3" key="1">
    <citation type="submission" date="2021-04" db="EMBL/GenBank/DDBJ databases">
        <title>First draft genome resource for Brassicaceae pathogens Fusarium oxysporum f. sp. raphani and Fusarium oxysporum f. sp. rapae.</title>
        <authorList>
            <person name="Asai S."/>
        </authorList>
    </citation>
    <scope>NUCLEOTIDE SEQUENCE</scope>
    <source>
        <strain evidence="3">Tf1208</strain>
    </source>
</reference>
<feature type="region of interest" description="Disordered" evidence="1">
    <location>
        <begin position="1"/>
        <end position="20"/>
    </location>
</feature>
<feature type="domain" description="BZIP" evidence="2">
    <location>
        <begin position="33"/>
        <end position="48"/>
    </location>
</feature>
<dbReference type="PANTHER" id="PTHR39607:SF2">
    <property type="entry name" value="BZIP DOMAIN-CONTAINING PROTEIN"/>
    <property type="match status" value="1"/>
</dbReference>